<accession>A0A2L2XGE9</accession>
<keyword evidence="1" id="KW-0812">Transmembrane</keyword>
<proteinExistence type="predicted"/>
<evidence type="ECO:0000313" key="3">
    <source>
        <dbReference type="Proteomes" id="UP000239549"/>
    </source>
</evidence>
<organism evidence="2 3">
    <name type="scientific">Desulfocucumis palustris</name>
    <dbReference type="NCBI Taxonomy" id="1898651"/>
    <lineage>
        <taxon>Bacteria</taxon>
        <taxon>Bacillati</taxon>
        <taxon>Bacillota</taxon>
        <taxon>Clostridia</taxon>
        <taxon>Eubacteriales</taxon>
        <taxon>Desulfocucumaceae</taxon>
        <taxon>Desulfocucumis</taxon>
    </lineage>
</organism>
<sequence>MTAFNISGALQAGPFFTGLSMTFIVSRLRIFFGEKVGLFRGNDIIHQYGLG</sequence>
<reference evidence="3" key="1">
    <citation type="submission" date="2018-02" db="EMBL/GenBank/DDBJ databases">
        <title>Genome sequence of Desulfocucumis palustris strain NAW-5.</title>
        <authorList>
            <person name="Watanabe M."/>
            <person name="Kojima H."/>
            <person name="Fukui M."/>
        </authorList>
    </citation>
    <scope>NUCLEOTIDE SEQUENCE [LARGE SCALE GENOMIC DNA]</scope>
    <source>
        <strain evidence="3">NAW-5</strain>
    </source>
</reference>
<keyword evidence="3" id="KW-1185">Reference proteome</keyword>
<protein>
    <submittedName>
        <fullName evidence="2">Uncharacterized protein</fullName>
    </submittedName>
</protein>
<gene>
    <name evidence="2" type="ORF">DCCM_2395</name>
</gene>
<dbReference type="AlphaFoldDB" id="A0A2L2XGE9"/>
<evidence type="ECO:0000256" key="1">
    <source>
        <dbReference type="SAM" id="Phobius"/>
    </source>
</evidence>
<evidence type="ECO:0000313" key="2">
    <source>
        <dbReference type="EMBL" id="GBF33296.1"/>
    </source>
</evidence>
<dbReference type="Proteomes" id="UP000239549">
    <property type="component" value="Unassembled WGS sequence"/>
</dbReference>
<comment type="caution">
    <text evidence="2">The sequence shown here is derived from an EMBL/GenBank/DDBJ whole genome shotgun (WGS) entry which is preliminary data.</text>
</comment>
<feature type="transmembrane region" description="Helical" evidence="1">
    <location>
        <begin position="12"/>
        <end position="32"/>
    </location>
</feature>
<keyword evidence="1" id="KW-0472">Membrane</keyword>
<keyword evidence="1" id="KW-1133">Transmembrane helix</keyword>
<dbReference type="EMBL" id="BFAV01000092">
    <property type="protein sequence ID" value="GBF33296.1"/>
    <property type="molecule type" value="Genomic_DNA"/>
</dbReference>
<name>A0A2L2XGE9_9FIRM</name>